<evidence type="ECO:0008006" key="3">
    <source>
        <dbReference type="Google" id="ProtNLM"/>
    </source>
</evidence>
<gene>
    <name evidence="1" type="ORF">MSSD14B_11960</name>
</gene>
<reference evidence="1 2" key="1">
    <citation type="journal article" date="2019" name="J. Gen. Appl. Microbiol.">
        <title>Aerobic degradation of cis-dichloroethene by the marine bacterium Marinobacter salsuginis strain 5N-3.</title>
        <authorList>
            <person name="Inoue Y."/>
            <person name="Fukunaga Y."/>
            <person name="Katsumata H."/>
            <person name="Ohji S."/>
            <person name="Hosoyama A."/>
            <person name="Mori K."/>
            <person name="Ando K."/>
        </authorList>
    </citation>
    <scope>NUCLEOTIDE SEQUENCE [LARGE SCALE GENOMIC DNA]</scope>
    <source>
        <strain evidence="1 2">NBRC 109114</strain>
    </source>
</reference>
<protein>
    <recommendedName>
        <fullName evidence="3">N-acetyltransferase domain-containing protein</fullName>
    </recommendedName>
</protein>
<evidence type="ECO:0000313" key="2">
    <source>
        <dbReference type="Proteomes" id="UP000387223"/>
    </source>
</evidence>
<dbReference type="EMBL" id="BGZI01000004">
    <property type="protein sequence ID" value="GBO87528.1"/>
    <property type="molecule type" value="Genomic_DNA"/>
</dbReference>
<sequence>MPSQSLQKSEAWKRYLLIRQKAYKLCMDEFQDVFGDRLMLDALSEENVRSEVAHWNSGLDWLELLSRTNNVKRPRNFDVGIFYVPEGRESARLVGAAQGRVSKGHKAKSHVRIDFLSGNPTDNPFQGYITGIAVQCAAYYASLIDKRRVLLTRPNKNVQVFQHFMEVFEGRYRESDRNFPYDYFYLNLEG</sequence>
<name>A0A5M3PXA7_9GAMM</name>
<accession>A0A5M3PXA7</accession>
<comment type="caution">
    <text evidence="1">The sequence shown here is derived from an EMBL/GenBank/DDBJ whole genome shotgun (WGS) entry which is preliminary data.</text>
</comment>
<dbReference type="Proteomes" id="UP000387223">
    <property type="component" value="Unassembled WGS sequence"/>
</dbReference>
<evidence type="ECO:0000313" key="1">
    <source>
        <dbReference type="EMBL" id="GBO87528.1"/>
    </source>
</evidence>
<proteinExistence type="predicted"/>
<dbReference type="RefSeq" id="WP_136631054.1">
    <property type="nucleotide sequence ID" value="NZ_BGZI01000004.1"/>
</dbReference>
<organism evidence="1 2">
    <name type="scientific">Marinobacter salsuginis</name>
    <dbReference type="NCBI Taxonomy" id="418719"/>
    <lineage>
        <taxon>Bacteria</taxon>
        <taxon>Pseudomonadati</taxon>
        <taxon>Pseudomonadota</taxon>
        <taxon>Gammaproteobacteria</taxon>
        <taxon>Pseudomonadales</taxon>
        <taxon>Marinobacteraceae</taxon>
        <taxon>Marinobacter</taxon>
    </lineage>
</organism>
<dbReference type="AlphaFoldDB" id="A0A5M3PXA7"/>